<organism evidence="3 4">
    <name type="scientific">candidate division WWE3 bacterium GW2011_GWE1_41_27</name>
    <dbReference type="NCBI Taxonomy" id="1619131"/>
    <lineage>
        <taxon>Bacteria</taxon>
        <taxon>Katanobacteria</taxon>
    </lineage>
</organism>
<dbReference type="CDD" id="cd02440">
    <property type="entry name" value="AdoMet_MTases"/>
    <property type="match status" value="1"/>
</dbReference>
<dbReference type="EMBL" id="LCBF01000007">
    <property type="protein sequence ID" value="KKS07426.1"/>
    <property type="molecule type" value="Genomic_DNA"/>
</dbReference>
<reference evidence="3 4" key="1">
    <citation type="journal article" date="2015" name="Nature">
        <title>rRNA introns, odd ribosomes, and small enigmatic genomes across a large radiation of phyla.</title>
        <authorList>
            <person name="Brown C.T."/>
            <person name="Hug L.A."/>
            <person name="Thomas B.C."/>
            <person name="Sharon I."/>
            <person name="Castelle C.J."/>
            <person name="Singh A."/>
            <person name="Wilkins M.J."/>
            <person name="Williams K.H."/>
            <person name="Banfield J.F."/>
        </authorList>
    </citation>
    <scope>NUCLEOTIDE SEQUENCE [LARGE SCALE GENOMIC DNA]</scope>
</reference>
<accession>A0A0G0YCX1</accession>
<dbReference type="InterPro" id="IPR029063">
    <property type="entry name" value="SAM-dependent_MTases_sf"/>
</dbReference>
<dbReference type="GO" id="GO:0016740">
    <property type="term" value="F:transferase activity"/>
    <property type="evidence" value="ECO:0007669"/>
    <property type="project" value="UniProtKB-KW"/>
</dbReference>
<evidence type="ECO:0000256" key="1">
    <source>
        <dbReference type="ARBA" id="ARBA00022679"/>
    </source>
</evidence>
<dbReference type="AlphaFoldDB" id="A0A0G0YCX1"/>
<evidence type="ECO:0000313" key="3">
    <source>
        <dbReference type="EMBL" id="KKS07426.1"/>
    </source>
</evidence>
<proteinExistence type="predicted"/>
<keyword evidence="1" id="KW-0808">Transferase</keyword>
<dbReference type="PANTHER" id="PTHR43861">
    <property type="entry name" value="TRANS-ACONITATE 2-METHYLTRANSFERASE-RELATED"/>
    <property type="match status" value="1"/>
</dbReference>
<evidence type="ECO:0000259" key="2">
    <source>
        <dbReference type="Pfam" id="PF13649"/>
    </source>
</evidence>
<dbReference type="InterPro" id="IPR041698">
    <property type="entry name" value="Methyltransf_25"/>
</dbReference>
<feature type="domain" description="Methyltransferase" evidence="2">
    <location>
        <begin position="52"/>
        <end position="146"/>
    </location>
</feature>
<dbReference type="Gene3D" id="3.40.50.150">
    <property type="entry name" value="Vaccinia Virus protein VP39"/>
    <property type="match status" value="1"/>
</dbReference>
<dbReference type="Proteomes" id="UP000034544">
    <property type="component" value="Unassembled WGS sequence"/>
</dbReference>
<comment type="caution">
    <text evidence="3">The sequence shown here is derived from an EMBL/GenBank/DDBJ whole genome shotgun (WGS) entry which is preliminary data.</text>
</comment>
<evidence type="ECO:0000313" key="4">
    <source>
        <dbReference type="Proteomes" id="UP000034544"/>
    </source>
</evidence>
<sequence>MNQTQINEILKLNEAFYKKASVSFSNTRQNYWKGWGRAVDVLSFSDHSTITVLDVGCGNGRFLGFLKERLPKLELKYTGVDTSEELLTEARLKYTDGDFIKGDLLEKLPEEQFDLVACFGVTHHIPGEELRTKFFNGLSATVANGGHLIITFWNFDTSKAVKKLEDKGDYLLGWDNSTNLQRYCHLYDAGELNDIVDVLGKNGLTLLTTFCEDGKNAASNDYFIFRKIDTITS</sequence>
<protein>
    <recommendedName>
        <fullName evidence="2">Methyltransferase domain-containing protein</fullName>
    </recommendedName>
</protein>
<name>A0A0G0YCX1_UNCKA</name>
<gene>
    <name evidence="3" type="ORF">UU59_C0007G0014</name>
</gene>
<dbReference type="SUPFAM" id="SSF53335">
    <property type="entry name" value="S-adenosyl-L-methionine-dependent methyltransferases"/>
    <property type="match status" value="1"/>
</dbReference>
<dbReference type="Pfam" id="PF13649">
    <property type="entry name" value="Methyltransf_25"/>
    <property type="match status" value="1"/>
</dbReference>